<dbReference type="SUPFAM" id="SSF52540">
    <property type="entry name" value="P-loop containing nucleoside triphosphate hydrolases"/>
    <property type="match status" value="1"/>
</dbReference>
<protein>
    <recommendedName>
        <fullName evidence="3 9">Gluconokinase</fullName>
        <ecNumber evidence="3 9">2.7.1.12</ecNumber>
    </recommendedName>
</protein>
<comment type="caution">
    <text evidence="10">The sequence shown here is derived from an EMBL/GenBank/DDBJ whole genome shotgun (WGS) entry which is preliminary data.</text>
</comment>
<dbReference type="GO" id="GO:0046316">
    <property type="term" value="F:gluconokinase activity"/>
    <property type="evidence" value="ECO:0007669"/>
    <property type="project" value="UniProtKB-EC"/>
</dbReference>
<dbReference type="Gene3D" id="3.40.50.300">
    <property type="entry name" value="P-loop containing nucleotide triphosphate hydrolases"/>
    <property type="match status" value="1"/>
</dbReference>
<keyword evidence="11" id="KW-1185">Reference proteome</keyword>
<keyword evidence="4 9" id="KW-0808">Transferase</keyword>
<evidence type="ECO:0000256" key="6">
    <source>
        <dbReference type="ARBA" id="ARBA00022777"/>
    </source>
</evidence>
<dbReference type="PANTHER" id="PTHR43442:SF3">
    <property type="entry name" value="GLUCONOKINASE-RELATED"/>
    <property type="match status" value="1"/>
</dbReference>
<dbReference type="InterPro" id="IPR006001">
    <property type="entry name" value="Therm_gnt_kin"/>
</dbReference>
<keyword evidence="6 9" id="KW-0418">Kinase</keyword>
<dbReference type="RefSeq" id="WP_229667425.1">
    <property type="nucleotide sequence ID" value="NZ_BMLA01000006.1"/>
</dbReference>
<evidence type="ECO:0000256" key="4">
    <source>
        <dbReference type="ARBA" id="ARBA00022679"/>
    </source>
</evidence>
<evidence type="ECO:0000313" key="11">
    <source>
        <dbReference type="Proteomes" id="UP000560081"/>
    </source>
</evidence>
<dbReference type="EMBL" id="JACHMC010000001">
    <property type="protein sequence ID" value="MBB4882232.1"/>
    <property type="molecule type" value="Genomic_DNA"/>
</dbReference>
<comment type="pathway">
    <text evidence="1">Carbohydrate acid metabolism.</text>
</comment>
<evidence type="ECO:0000256" key="7">
    <source>
        <dbReference type="ARBA" id="ARBA00022840"/>
    </source>
</evidence>
<name>A0A7W7L2E9_9MICC</name>
<evidence type="ECO:0000256" key="3">
    <source>
        <dbReference type="ARBA" id="ARBA00012054"/>
    </source>
</evidence>
<keyword evidence="7 9" id="KW-0067">ATP-binding</keyword>
<proteinExistence type="inferred from homology"/>
<organism evidence="10 11">
    <name type="scientific">Micrococcus flavus</name>
    <dbReference type="NCBI Taxonomy" id="384602"/>
    <lineage>
        <taxon>Bacteria</taxon>
        <taxon>Bacillati</taxon>
        <taxon>Actinomycetota</taxon>
        <taxon>Actinomycetes</taxon>
        <taxon>Micrococcales</taxon>
        <taxon>Micrococcaceae</taxon>
        <taxon>Micrococcus</taxon>
    </lineage>
</organism>
<dbReference type="NCBIfam" id="TIGR01313">
    <property type="entry name" value="therm_gnt_kin"/>
    <property type="match status" value="1"/>
</dbReference>
<reference evidence="10 11" key="1">
    <citation type="submission" date="2020-08" db="EMBL/GenBank/DDBJ databases">
        <title>Sequencing the genomes of 1000 actinobacteria strains.</title>
        <authorList>
            <person name="Klenk H.-P."/>
        </authorList>
    </citation>
    <scope>NUCLEOTIDE SEQUENCE [LARGE SCALE GENOMIC DNA]</scope>
    <source>
        <strain evidence="10 11">DSM 19079</strain>
    </source>
</reference>
<dbReference type="EC" id="2.7.1.12" evidence="3 9"/>
<comment type="similarity">
    <text evidence="2 9">Belongs to the gluconokinase GntK/GntV family.</text>
</comment>
<evidence type="ECO:0000313" key="10">
    <source>
        <dbReference type="EMBL" id="MBB4882232.1"/>
    </source>
</evidence>
<dbReference type="Proteomes" id="UP000560081">
    <property type="component" value="Unassembled WGS sequence"/>
</dbReference>
<dbReference type="CDD" id="cd02021">
    <property type="entry name" value="GntK"/>
    <property type="match status" value="1"/>
</dbReference>
<accession>A0A7W7L2E9</accession>
<gene>
    <name evidence="10" type="ORF">BJ976_000583</name>
</gene>
<evidence type="ECO:0000256" key="8">
    <source>
        <dbReference type="ARBA" id="ARBA00048090"/>
    </source>
</evidence>
<evidence type="ECO:0000256" key="2">
    <source>
        <dbReference type="ARBA" id="ARBA00008420"/>
    </source>
</evidence>
<dbReference type="GO" id="GO:0005737">
    <property type="term" value="C:cytoplasm"/>
    <property type="evidence" value="ECO:0007669"/>
    <property type="project" value="TreeGrafter"/>
</dbReference>
<sequence length="158" mass="16969">MGTSGSGKTALALRLAEALGVPFAEADDLHSPEAVARMAAGIPLTDEDRWPWLARLRDWIAEHAPAEGAVLTCSALKRSYRDLLSGAPVRVRFLHLTAPEDLVRSRMAARTHFMPPALLDSQLATLEPLQPDEDGTVLVNDASLDVLVDRALRALAAG</sequence>
<comment type="catalytic activity">
    <reaction evidence="8 9">
        <text>D-gluconate + ATP = 6-phospho-D-gluconate + ADP + H(+)</text>
        <dbReference type="Rhea" id="RHEA:19433"/>
        <dbReference type="ChEBI" id="CHEBI:15378"/>
        <dbReference type="ChEBI" id="CHEBI:18391"/>
        <dbReference type="ChEBI" id="CHEBI:30616"/>
        <dbReference type="ChEBI" id="CHEBI:58759"/>
        <dbReference type="ChEBI" id="CHEBI:456216"/>
        <dbReference type="EC" id="2.7.1.12"/>
    </reaction>
</comment>
<evidence type="ECO:0000256" key="9">
    <source>
        <dbReference type="RuleBase" id="RU363066"/>
    </source>
</evidence>
<dbReference type="GO" id="GO:0005524">
    <property type="term" value="F:ATP binding"/>
    <property type="evidence" value="ECO:0007669"/>
    <property type="project" value="UniProtKB-KW"/>
</dbReference>
<evidence type="ECO:0000256" key="5">
    <source>
        <dbReference type="ARBA" id="ARBA00022741"/>
    </source>
</evidence>
<dbReference type="PANTHER" id="PTHR43442">
    <property type="entry name" value="GLUCONOKINASE-RELATED"/>
    <property type="match status" value="1"/>
</dbReference>
<dbReference type="Pfam" id="PF13671">
    <property type="entry name" value="AAA_33"/>
    <property type="match status" value="1"/>
</dbReference>
<evidence type="ECO:0000256" key="1">
    <source>
        <dbReference type="ARBA" id="ARBA00004761"/>
    </source>
</evidence>
<dbReference type="GO" id="GO:0005975">
    <property type="term" value="P:carbohydrate metabolic process"/>
    <property type="evidence" value="ECO:0007669"/>
    <property type="project" value="InterPro"/>
</dbReference>
<dbReference type="InterPro" id="IPR027417">
    <property type="entry name" value="P-loop_NTPase"/>
</dbReference>
<keyword evidence="5 9" id="KW-0547">Nucleotide-binding</keyword>
<dbReference type="AlphaFoldDB" id="A0A7W7L2E9"/>